<organism evidence="2 3">
    <name type="scientific">Amniculicola lignicola CBS 123094</name>
    <dbReference type="NCBI Taxonomy" id="1392246"/>
    <lineage>
        <taxon>Eukaryota</taxon>
        <taxon>Fungi</taxon>
        <taxon>Dikarya</taxon>
        <taxon>Ascomycota</taxon>
        <taxon>Pezizomycotina</taxon>
        <taxon>Dothideomycetes</taxon>
        <taxon>Pleosporomycetidae</taxon>
        <taxon>Pleosporales</taxon>
        <taxon>Amniculicolaceae</taxon>
        <taxon>Amniculicola</taxon>
    </lineage>
</organism>
<evidence type="ECO:0000256" key="1">
    <source>
        <dbReference type="SAM" id="MobiDB-lite"/>
    </source>
</evidence>
<feature type="compositionally biased region" description="Low complexity" evidence="1">
    <location>
        <begin position="38"/>
        <end position="51"/>
    </location>
</feature>
<feature type="compositionally biased region" description="Low complexity" evidence="1">
    <location>
        <begin position="85"/>
        <end position="102"/>
    </location>
</feature>
<evidence type="ECO:0000313" key="2">
    <source>
        <dbReference type="EMBL" id="KAF1993432.1"/>
    </source>
</evidence>
<dbReference type="Proteomes" id="UP000799779">
    <property type="component" value="Unassembled WGS sequence"/>
</dbReference>
<sequence>MSPTKSPSKSKARSRSPTKSSSQPPYTPAQIKQVLQEALSPNPALSSPSISVSKHRNSESGYHSRNATTNGNIAPAEPLQQTNGSSALSESSSTDSSPYNDSLAFSPYTSPVRPLAFSSPRRMSDIQQTFEVQSSFLEAILMLLARQANIAPDLSAAKAEVKKIVRKELKKEKETKTGEVNEANATHHNITTSVIVATAAAFAGLSVYQRARILHPEEMAWYAYGAWKGGLCGLAVAMAVKWGLWAVERGK</sequence>
<proteinExistence type="predicted"/>
<dbReference type="AlphaFoldDB" id="A0A6A5VUG1"/>
<gene>
    <name evidence="2" type="ORF">P154DRAFT_582814</name>
</gene>
<protein>
    <submittedName>
        <fullName evidence="2">Uncharacterized protein</fullName>
    </submittedName>
</protein>
<feature type="compositionally biased region" description="Polar residues" evidence="1">
    <location>
        <begin position="59"/>
        <end position="72"/>
    </location>
</feature>
<name>A0A6A5VUG1_9PLEO</name>
<evidence type="ECO:0000313" key="3">
    <source>
        <dbReference type="Proteomes" id="UP000799779"/>
    </source>
</evidence>
<reference evidence="2" key="1">
    <citation type="journal article" date="2020" name="Stud. Mycol.">
        <title>101 Dothideomycetes genomes: a test case for predicting lifestyles and emergence of pathogens.</title>
        <authorList>
            <person name="Haridas S."/>
            <person name="Albert R."/>
            <person name="Binder M."/>
            <person name="Bloem J."/>
            <person name="Labutti K."/>
            <person name="Salamov A."/>
            <person name="Andreopoulos B."/>
            <person name="Baker S."/>
            <person name="Barry K."/>
            <person name="Bills G."/>
            <person name="Bluhm B."/>
            <person name="Cannon C."/>
            <person name="Castanera R."/>
            <person name="Culley D."/>
            <person name="Daum C."/>
            <person name="Ezra D."/>
            <person name="Gonzalez J."/>
            <person name="Henrissat B."/>
            <person name="Kuo A."/>
            <person name="Liang C."/>
            <person name="Lipzen A."/>
            <person name="Lutzoni F."/>
            <person name="Magnuson J."/>
            <person name="Mondo S."/>
            <person name="Nolan M."/>
            <person name="Ohm R."/>
            <person name="Pangilinan J."/>
            <person name="Park H.-J."/>
            <person name="Ramirez L."/>
            <person name="Alfaro M."/>
            <person name="Sun H."/>
            <person name="Tritt A."/>
            <person name="Yoshinaga Y."/>
            <person name="Zwiers L.-H."/>
            <person name="Turgeon B."/>
            <person name="Goodwin S."/>
            <person name="Spatafora J."/>
            <person name="Crous P."/>
            <person name="Grigoriev I."/>
        </authorList>
    </citation>
    <scope>NUCLEOTIDE SEQUENCE</scope>
    <source>
        <strain evidence="2">CBS 123094</strain>
    </source>
</reference>
<keyword evidence="3" id="KW-1185">Reference proteome</keyword>
<accession>A0A6A5VUG1</accession>
<feature type="region of interest" description="Disordered" evidence="1">
    <location>
        <begin position="1"/>
        <end position="105"/>
    </location>
</feature>
<dbReference type="EMBL" id="ML977704">
    <property type="protein sequence ID" value="KAF1993432.1"/>
    <property type="molecule type" value="Genomic_DNA"/>
</dbReference>
<dbReference type="OrthoDB" id="3800254at2759"/>